<dbReference type="OrthoDB" id="1666127at2"/>
<dbReference type="Proteomes" id="UP000003505">
    <property type="component" value="Unassembled WGS sequence"/>
</dbReference>
<protein>
    <recommendedName>
        <fullName evidence="3">Flagellar protein FliT</fullName>
    </recommendedName>
</protein>
<dbReference type="AlphaFoldDB" id="C9LY17"/>
<evidence type="ECO:0000313" key="2">
    <source>
        <dbReference type="Proteomes" id="UP000003505"/>
    </source>
</evidence>
<dbReference type="RefSeq" id="WP_006193740.1">
    <property type="nucleotide sequence ID" value="NC_015437.1"/>
</dbReference>
<reference evidence="1 2" key="1">
    <citation type="submission" date="2009-09" db="EMBL/GenBank/DDBJ databases">
        <authorList>
            <person name="Weinstock G."/>
            <person name="Sodergren E."/>
            <person name="Clifton S."/>
            <person name="Fulton L."/>
            <person name="Fulton B."/>
            <person name="Courtney L."/>
            <person name="Fronick C."/>
            <person name="Harrison M."/>
            <person name="Strong C."/>
            <person name="Farmer C."/>
            <person name="Delahaunty K."/>
            <person name="Markovic C."/>
            <person name="Hall O."/>
            <person name="Minx P."/>
            <person name="Tomlinson C."/>
            <person name="Mitreva M."/>
            <person name="Nelson J."/>
            <person name="Hou S."/>
            <person name="Wollam A."/>
            <person name="Pepin K.H."/>
            <person name="Johnson M."/>
            <person name="Bhonagiri V."/>
            <person name="Nash W.E."/>
            <person name="Warren W."/>
            <person name="Chinwalla A."/>
            <person name="Mardis E.R."/>
            <person name="Wilson R.K."/>
        </authorList>
    </citation>
    <scope>NUCLEOTIDE SEQUENCE [LARGE SCALE GENOMIC DNA]</scope>
    <source>
        <strain evidence="2">ATCC 35185 / DSM 20758 / VPI D19B-28</strain>
    </source>
</reference>
<dbReference type="STRING" id="546271.Selsp_0328"/>
<sequence length="112" mass="13568">MMEMHTPEELWRLYLELSREMLKFLKEDDIDRFLDLEEQRAKIFEKMEACSIEAFKVTQEGRALVEELKPVEMQIIYNTKVWLNKSRTQHETVRDYEVRGFDPSGHLVNREM</sequence>
<evidence type="ECO:0008006" key="3">
    <source>
        <dbReference type="Google" id="ProtNLM"/>
    </source>
</evidence>
<evidence type="ECO:0000313" key="1">
    <source>
        <dbReference type="EMBL" id="EEX76211.1"/>
    </source>
</evidence>
<gene>
    <name evidence="1" type="ORF">SELSPUOL_02376</name>
</gene>
<organism evidence="1 2">
    <name type="scientific">Selenomonas sputigena (strain ATCC 35185 / DSM 20758 / CCUG 44933 / VPI D19B-28)</name>
    <dbReference type="NCBI Taxonomy" id="546271"/>
    <lineage>
        <taxon>Bacteria</taxon>
        <taxon>Bacillati</taxon>
        <taxon>Bacillota</taxon>
        <taxon>Negativicutes</taxon>
        <taxon>Selenomonadales</taxon>
        <taxon>Selenomonadaceae</taxon>
        <taxon>Selenomonas</taxon>
    </lineage>
</organism>
<accession>C9LY17</accession>
<comment type="caution">
    <text evidence="1">The sequence shown here is derived from an EMBL/GenBank/DDBJ whole genome shotgun (WGS) entry which is preliminary data.</text>
</comment>
<dbReference type="EMBL" id="ACKP02000050">
    <property type="protein sequence ID" value="EEX76211.1"/>
    <property type="molecule type" value="Genomic_DNA"/>
</dbReference>
<proteinExistence type="predicted"/>
<name>C9LY17_SELS3</name>